<dbReference type="Proteomes" id="UP001596207">
    <property type="component" value="Unassembled WGS sequence"/>
</dbReference>
<comment type="catalytic activity">
    <reaction evidence="1">
        <text>ATP + protein L-histidine = ADP + protein N-phospho-L-histidine.</text>
        <dbReference type="EC" id="2.7.13.3"/>
    </reaction>
</comment>
<dbReference type="Pfam" id="PF00672">
    <property type="entry name" value="HAMP"/>
    <property type="match status" value="1"/>
</dbReference>
<evidence type="ECO:0000256" key="1">
    <source>
        <dbReference type="ARBA" id="ARBA00000085"/>
    </source>
</evidence>
<evidence type="ECO:0000256" key="8">
    <source>
        <dbReference type="ARBA" id="ARBA00022989"/>
    </source>
</evidence>
<protein>
    <recommendedName>
        <fullName evidence="3">histidine kinase</fullName>
        <ecNumber evidence="3">2.7.13.3</ecNumber>
    </recommendedName>
</protein>
<keyword evidence="8 12" id="KW-1133">Transmembrane helix</keyword>
<name>A0ABW1HVL9_9ACTN</name>
<dbReference type="RefSeq" id="WP_353900713.1">
    <property type="nucleotide sequence ID" value="NZ_CP158970.1"/>
</dbReference>
<dbReference type="EMBL" id="JBHSQQ010000245">
    <property type="protein sequence ID" value="MFC5944990.1"/>
    <property type="molecule type" value="Genomic_DNA"/>
</dbReference>
<sequence>MNAVALAKGRLRSVPLRVKLVAAVLTLVAAALLVISSLTTYFLRNYLVAQVDVELNASVDNIETTLITAQPTRSVVPTDYLVVATDRRSGAVSVTEYDRGRFRVEDLPSWPSDAAGFAAKVGKPRTVPARDSGVRWRIIYAELPNGQMVAIAQNLTDVDLAVKRLVWIDLLVGGAVLILLASIGAAIVRTSLKPLVEIERTAAAIAGGDLTRRVPDPEEGEPCPTSELGRLSRALNTMLAQIEAAFTARAASEIAARSAEAGARDAAAAAQASEARARRSEERMRQFVADASHELRTPLTTIRGFAELYRQGAARAPEETAGLLRRIEDEAARMGLLVEDLLLLARLDRERPLALGPVELPLLAGDAVQAARVVAPDRRIELEIEPGSGPLVVLGDDARLRQVIGNLMTNALTHTPPDASVTLRLRTESGNLAVMEVADTGPGLSPEQAERVFERFYRADAARTRRAGGMTSTGLGLAIVAALVAAHHGTVEVGETPGGGATFRVRVPLLPDSGDDPGE</sequence>
<dbReference type="GO" id="GO:0016301">
    <property type="term" value="F:kinase activity"/>
    <property type="evidence" value="ECO:0007669"/>
    <property type="project" value="UniProtKB-KW"/>
</dbReference>
<evidence type="ECO:0000256" key="9">
    <source>
        <dbReference type="ARBA" id="ARBA00023012"/>
    </source>
</evidence>
<dbReference type="CDD" id="cd00082">
    <property type="entry name" value="HisKA"/>
    <property type="match status" value="1"/>
</dbReference>
<feature type="transmembrane region" description="Helical" evidence="12">
    <location>
        <begin position="20"/>
        <end position="43"/>
    </location>
</feature>
<comment type="subcellular location">
    <subcellularLocation>
        <location evidence="2">Cell membrane</location>
    </subcellularLocation>
</comment>
<keyword evidence="10 12" id="KW-0472">Membrane</keyword>
<dbReference type="Gene3D" id="1.10.287.130">
    <property type="match status" value="1"/>
</dbReference>
<evidence type="ECO:0000256" key="4">
    <source>
        <dbReference type="ARBA" id="ARBA00022553"/>
    </source>
</evidence>
<dbReference type="InterPro" id="IPR036890">
    <property type="entry name" value="HATPase_C_sf"/>
</dbReference>
<dbReference type="Pfam" id="PF00512">
    <property type="entry name" value="HisKA"/>
    <property type="match status" value="1"/>
</dbReference>
<evidence type="ECO:0000256" key="2">
    <source>
        <dbReference type="ARBA" id="ARBA00004236"/>
    </source>
</evidence>
<feature type="transmembrane region" description="Helical" evidence="12">
    <location>
        <begin position="165"/>
        <end position="188"/>
    </location>
</feature>
<dbReference type="InterPro" id="IPR050428">
    <property type="entry name" value="TCS_sensor_his_kinase"/>
</dbReference>
<reference evidence="16" key="1">
    <citation type="journal article" date="2019" name="Int. J. Syst. Evol. Microbiol.">
        <title>The Global Catalogue of Microorganisms (GCM) 10K type strain sequencing project: providing services to taxonomists for standard genome sequencing and annotation.</title>
        <authorList>
            <consortium name="The Broad Institute Genomics Platform"/>
            <consortium name="The Broad Institute Genome Sequencing Center for Infectious Disease"/>
            <person name="Wu L."/>
            <person name="Ma J."/>
        </authorList>
    </citation>
    <scope>NUCLEOTIDE SEQUENCE [LARGE SCALE GENOMIC DNA]</scope>
    <source>
        <strain evidence="16">CGMCC 4.7173</strain>
    </source>
</reference>
<dbReference type="InterPro" id="IPR036097">
    <property type="entry name" value="HisK_dim/P_sf"/>
</dbReference>
<evidence type="ECO:0000256" key="7">
    <source>
        <dbReference type="ARBA" id="ARBA00022777"/>
    </source>
</evidence>
<dbReference type="InterPro" id="IPR005467">
    <property type="entry name" value="His_kinase_dom"/>
</dbReference>
<evidence type="ECO:0000313" key="15">
    <source>
        <dbReference type="EMBL" id="MFC5944990.1"/>
    </source>
</evidence>
<dbReference type="Gene3D" id="3.30.565.10">
    <property type="entry name" value="Histidine kinase-like ATPase, C-terminal domain"/>
    <property type="match status" value="1"/>
</dbReference>
<dbReference type="InterPro" id="IPR003661">
    <property type="entry name" value="HisK_dim/P_dom"/>
</dbReference>
<dbReference type="PROSITE" id="PS50109">
    <property type="entry name" value="HIS_KIN"/>
    <property type="match status" value="1"/>
</dbReference>
<dbReference type="Pfam" id="PF02518">
    <property type="entry name" value="HATPase_c"/>
    <property type="match status" value="1"/>
</dbReference>
<dbReference type="PANTHER" id="PTHR45436">
    <property type="entry name" value="SENSOR HISTIDINE KINASE YKOH"/>
    <property type="match status" value="1"/>
</dbReference>
<dbReference type="Gene3D" id="6.10.340.10">
    <property type="match status" value="1"/>
</dbReference>
<keyword evidence="6 12" id="KW-0812">Transmembrane</keyword>
<dbReference type="SUPFAM" id="SSF47384">
    <property type="entry name" value="Homodimeric domain of signal transducing histidine kinase"/>
    <property type="match status" value="1"/>
</dbReference>
<dbReference type="SMART" id="SM00388">
    <property type="entry name" value="HisKA"/>
    <property type="match status" value="1"/>
</dbReference>
<feature type="domain" description="Histidine kinase" evidence="13">
    <location>
        <begin position="290"/>
        <end position="511"/>
    </location>
</feature>
<proteinExistence type="predicted"/>
<comment type="caution">
    <text evidence="15">The sequence shown here is derived from an EMBL/GenBank/DDBJ whole genome shotgun (WGS) entry which is preliminary data.</text>
</comment>
<accession>A0ABW1HVL9</accession>
<keyword evidence="4" id="KW-0597">Phosphoprotein</keyword>
<dbReference type="PRINTS" id="PR00344">
    <property type="entry name" value="BCTRLSENSOR"/>
</dbReference>
<dbReference type="EC" id="2.7.13.3" evidence="3"/>
<dbReference type="InterPro" id="IPR003594">
    <property type="entry name" value="HATPase_dom"/>
</dbReference>
<keyword evidence="7 15" id="KW-0418">Kinase</keyword>
<feature type="region of interest" description="Disordered" evidence="11">
    <location>
        <begin position="495"/>
        <end position="519"/>
    </location>
</feature>
<dbReference type="SUPFAM" id="SSF55874">
    <property type="entry name" value="ATPase domain of HSP90 chaperone/DNA topoisomerase II/histidine kinase"/>
    <property type="match status" value="1"/>
</dbReference>
<dbReference type="SMART" id="SM00387">
    <property type="entry name" value="HATPase_c"/>
    <property type="match status" value="1"/>
</dbReference>
<feature type="domain" description="HAMP" evidence="14">
    <location>
        <begin position="189"/>
        <end position="247"/>
    </location>
</feature>
<dbReference type="InterPro" id="IPR004358">
    <property type="entry name" value="Sig_transdc_His_kin-like_C"/>
</dbReference>
<organism evidence="15 16">
    <name type="scientific">Micromonospora harpali</name>
    <dbReference type="NCBI Taxonomy" id="1490225"/>
    <lineage>
        <taxon>Bacteria</taxon>
        <taxon>Bacillati</taxon>
        <taxon>Actinomycetota</taxon>
        <taxon>Actinomycetes</taxon>
        <taxon>Micromonosporales</taxon>
        <taxon>Micromonosporaceae</taxon>
        <taxon>Micromonospora</taxon>
    </lineage>
</organism>
<dbReference type="CDD" id="cd00075">
    <property type="entry name" value="HATPase"/>
    <property type="match status" value="1"/>
</dbReference>
<evidence type="ECO:0000256" key="11">
    <source>
        <dbReference type="SAM" id="MobiDB-lite"/>
    </source>
</evidence>
<dbReference type="PROSITE" id="PS50885">
    <property type="entry name" value="HAMP"/>
    <property type="match status" value="1"/>
</dbReference>
<evidence type="ECO:0000313" key="16">
    <source>
        <dbReference type="Proteomes" id="UP001596207"/>
    </source>
</evidence>
<dbReference type="InterPro" id="IPR003660">
    <property type="entry name" value="HAMP_dom"/>
</dbReference>
<evidence type="ECO:0000256" key="6">
    <source>
        <dbReference type="ARBA" id="ARBA00022692"/>
    </source>
</evidence>
<dbReference type="PANTHER" id="PTHR45436:SF5">
    <property type="entry name" value="SENSOR HISTIDINE KINASE TRCS"/>
    <property type="match status" value="1"/>
</dbReference>
<dbReference type="SUPFAM" id="SSF158472">
    <property type="entry name" value="HAMP domain-like"/>
    <property type="match status" value="1"/>
</dbReference>
<dbReference type="SMART" id="SM00304">
    <property type="entry name" value="HAMP"/>
    <property type="match status" value="1"/>
</dbReference>
<keyword evidence="16" id="KW-1185">Reference proteome</keyword>
<evidence type="ECO:0000256" key="12">
    <source>
        <dbReference type="SAM" id="Phobius"/>
    </source>
</evidence>
<gene>
    <name evidence="15" type="ORF">ACFPZ4_26400</name>
</gene>
<dbReference type="CDD" id="cd06225">
    <property type="entry name" value="HAMP"/>
    <property type="match status" value="1"/>
</dbReference>
<evidence type="ECO:0000259" key="13">
    <source>
        <dbReference type="PROSITE" id="PS50109"/>
    </source>
</evidence>
<evidence type="ECO:0000259" key="14">
    <source>
        <dbReference type="PROSITE" id="PS50885"/>
    </source>
</evidence>
<evidence type="ECO:0000256" key="10">
    <source>
        <dbReference type="ARBA" id="ARBA00023136"/>
    </source>
</evidence>
<keyword evidence="9" id="KW-0902">Two-component regulatory system</keyword>
<evidence type="ECO:0000256" key="3">
    <source>
        <dbReference type="ARBA" id="ARBA00012438"/>
    </source>
</evidence>
<keyword evidence="5" id="KW-0808">Transferase</keyword>
<evidence type="ECO:0000256" key="5">
    <source>
        <dbReference type="ARBA" id="ARBA00022679"/>
    </source>
</evidence>